<dbReference type="InterPro" id="IPR043131">
    <property type="entry name" value="BCAT-like_N"/>
</dbReference>
<evidence type="ECO:0000256" key="16">
    <source>
        <dbReference type="RuleBase" id="RU004516"/>
    </source>
</evidence>
<dbReference type="GO" id="GO:0052655">
    <property type="term" value="F:L-valine-2-oxoglutarate transaminase activity"/>
    <property type="evidence" value="ECO:0007669"/>
    <property type="project" value="RHEA"/>
</dbReference>
<comment type="caution">
    <text evidence="18">The sequence shown here is derived from an EMBL/GenBank/DDBJ whole genome shotgun (WGS) entry which is preliminary data.</text>
</comment>
<dbReference type="OrthoDB" id="21319at2"/>
<dbReference type="PANTHER" id="PTHR42743:SF11">
    <property type="entry name" value="AMINODEOXYCHORISMATE LYASE"/>
    <property type="match status" value="1"/>
</dbReference>
<dbReference type="CDD" id="cd01557">
    <property type="entry name" value="BCAT_beta_family"/>
    <property type="match status" value="1"/>
</dbReference>
<comment type="pathway">
    <text evidence="3 17">Amino-acid biosynthesis; L-isoleucine biosynthesis; L-isoleucine from 2-oxobutanoate: step 4/4.</text>
</comment>
<dbReference type="AlphaFoldDB" id="A0A4S2H1A8"/>
<dbReference type="NCBIfam" id="NF005146">
    <property type="entry name" value="PRK06606.1"/>
    <property type="match status" value="1"/>
</dbReference>
<evidence type="ECO:0000256" key="17">
    <source>
        <dbReference type="RuleBase" id="RU364094"/>
    </source>
</evidence>
<evidence type="ECO:0000256" key="12">
    <source>
        <dbReference type="ARBA" id="ARBA00048212"/>
    </source>
</evidence>
<dbReference type="UniPathway" id="UPA00048">
    <property type="reaction ID" value="UER00073"/>
</dbReference>
<comment type="catalytic activity">
    <reaction evidence="12 17">
        <text>L-valine + 2-oxoglutarate = 3-methyl-2-oxobutanoate + L-glutamate</text>
        <dbReference type="Rhea" id="RHEA:24813"/>
        <dbReference type="ChEBI" id="CHEBI:11851"/>
        <dbReference type="ChEBI" id="CHEBI:16810"/>
        <dbReference type="ChEBI" id="CHEBI:29985"/>
        <dbReference type="ChEBI" id="CHEBI:57762"/>
        <dbReference type="EC" id="2.6.1.42"/>
    </reaction>
</comment>
<dbReference type="GO" id="GO:0052656">
    <property type="term" value="F:L-isoleucine-2-oxoglutarate transaminase activity"/>
    <property type="evidence" value="ECO:0007669"/>
    <property type="project" value="RHEA"/>
</dbReference>
<dbReference type="NCBIfam" id="TIGR01122">
    <property type="entry name" value="ilvE_I"/>
    <property type="match status" value="1"/>
</dbReference>
<evidence type="ECO:0000256" key="5">
    <source>
        <dbReference type="ARBA" id="ARBA00005072"/>
    </source>
</evidence>
<dbReference type="Gene3D" id="3.30.470.10">
    <property type="match status" value="1"/>
</dbReference>
<dbReference type="RefSeq" id="WP_135995887.1">
    <property type="nucleotide sequence ID" value="NZ_CP071057.1"/>
</dbReference>
<dbReference type="Pfam" id="PF01063">
    <property type="entry name" value="Aminotran_4"/>
    <property type="match status" value="1"/>
</dbReference>
<evidence type="ECO:0000256" key="9">
    <source>
        <dbReference type="ARBA" id="ARBA00022679"/>
    </source>
</evidence>
<evidence type="ECO:0000256" key="14">
    <source>
        <dbReference type="ARBA" id="ARBA00049229"/>
    </source>
</evidence>
<evidence type="ECO:0000256" key="7">
    <source>
        <dbReference type="ARBA" id="ARBA00022576"/>
    </source>
</evidence>
<comment type="pathway">
    <text evidence="4 17">Amino-acid biosynthesis; L-valine biosynthesis; L-valine from pyruvate: step 4/4.</text>
</comment>
<evidence type="ECO:0000256" key="6">
    <source>
        <dbReference type="ARBA" id="ARBA00009320"/>
    </source>
</evidence>
<dbReference type="GO" id="GO:0052654">
    <property type="term" value="F:L-leucine-2-oxoglutarate transaminase activity"/>
    <property type="evidence" value="ECO:0007669"/>
    <property type="project" value="RHEA"/>
</dbReference>
<evidence type="ECO:0000256" key="8">
    <source>
        <dbReference type="ARBA" id="ARBA00022605"/>
    </source>
</evidence>
<dbReference type="PROSITE" id="PS00770">
    <property type="entry name" value="AA_TRANSFER_CLASS_4"/>
    <property type="match status" value="1"/>
</dbReference>
<evidence type="ECO:0000256" key="10">
    <source>
        <dbReference type="ARBA" id="ARBA00022898"/>
    </source>
</evidence>
<evidence type="ECO:0000256" key="2">
    <source>
        <dbReference type="ARBA" id="ARBA00003109"/>
    </source>
</evidence>
<dbReference type="GO" id="GO:0006532">
    <property type="term" value="P:aspartate biosynthetic process"/>
    <property type="evidence" value="ECO:0007669"/>
    <property type="project" value="TreeGrafter"/>
</dbReference>
<dbReference type="UniPathway" id="UPA00049">
    <property type="reaction ID" value="UER00062"/>
</dbReference>
<dbReference type="EC" id="2.6.1.42" evidence="17"/>
<evidence type="ECO:0000256" key="4">
    <source>
        <dbReference type="ARBA" id="ARBA00004931"/>
    </source>
</evidence>
<dbReference type="PANTHER" id="PTHR42743">
    <property type="entry name" value="AMINO-ACID AMINOTRANSFERASE"/>
    <property type="match status" value="1"/>
</dbReference>
<comment type="catalytic activity">
    <reaction evidence="13 17">
        <text>L-isoleucine + 2-oxoglutarate = (S)-3-methyl-2-oxopentanoate + L-glutamate</text>
        <dbReference type="Rhea" id="RHEA:24801"/>
        <dbReference type="ChEBI" id="CHEBI:16810"/>
        <dbReference type="ChEBI" id="CHEBI:29985"/>
        <dbReference type="ChEBI" id="CHEBI:35146"/>
        <dbReference type="ChEBI" id="CHEBI:58045"/>
        <dbReference type="EC" id="2.6.1.42"/>
    </reaction>
</comment>
<dbReference type="EMBL" id="SRXW01000002">
    <property type="protein sequence ID" value="TGY89347.1"/>
    <property type="molecule type" value="Genomic_DNA"/>
</dbReference>
<keyword evidence="8 17" id="KW-0028">Amino-acid biosynthesis</keyword>
<proteinExistence type="inferred from homology"/>
<comment type="catalytic activity">
    <reaction evidence="14 17">
        <text>L-leucine + 2-oxoglutarate = 4-methyl-2-oxopentanoate + L-glutamate</text>
        <dbReference type="Rhea" id="RHEA:18321"/>
        <dbReference type="ChEBI" id="CHEBI:16810"/>
        <dbReference type="ChEBI" id="CHEBI:17865"/>
        <dbReference type="ChEBI" id="CHEBI:29985"/>
        <dbReference type="ChEBI" id="CHEBI:57427"/>
        <dbReference type="EC" id="2.6.1.42"/>
    </reaction>
</comment>
<dbReference type="GO" id="GO:0009099">
    <property type="term" value="P:L-valine biosynthetic process"/>
    <property type="evidence" value="ECO:0007669"/>
    <property type="project" value="UniProtKB-UniPathway"/>
</dbReference>
<reference evidence="18 19" key="1">
    <citation type="journal article" date="2017" name="Int. J. Syst. Evol. Microbiol.">
        <title>Marinicauda algicola sp. nov., isolated from a marine red alga Rhodosorus marinus.</title>
        <authorList>
            <person name="Jeong S.E."/>
            <person name="Jeon S.H."/>
            <person name="Chun B.H."/>
            <person name="Kim D.W."/>
            <person name="Jeon C.O."/>
        </authorList>
    </citation>
    <scope>NUCLEOTIDE SEQUENCE [LARGE SCALE GENOMIC DNA]</scope>
    <source>
        <strain evidence="18 19">JCM 31718</strain>
    </source>
</reference>
<comment type="pathway">
    <text evidence="5 17">Amino-acid biosynthesis; L-leucine biosynthesis; L-leucine from 3-methyl-2-oxobutanoate: step 4/4.</text>
</comment>
<comment type="function">
    <text evidence="2 17">Acts on leucine, isoleucine and valine.</text>
</comment>
<dbReference type="FunFam" id="3.20.10.10:FF:000002">
    <property type="entry name" value="D-alanine aminotransferase"/>
    <property type="match status" value="1"/>
</dbReference>
<keyword evidence="19" id="KW-1185">Reference proteome</keyword>
<accession>A0A4S2H1A8</accession>
<evidence type="ECO:0000256" key="11">
    <source>
        <dbReference type="ARBA" id="ARBA00023304"/>
    </source>
</evidence>
<dbReference type="GO" id="GO:0009098">
    <property type="term" value="P:L-leucine biosynthetic process"/>
    <property type="evidence" value="ECO:0007669"/>
    <property type="project" value="UniProtKB-UniPathway"/>
</dbReference>
<organism evidence="18 19">
    <name type="scientific">Marinicauda algicola</name>
    <dbReference type="NCBI Taxonomy" id="2029849"/>
    <lineage>
        <taxon>Bacteria</taxon>
        <taxon>Pseudomonadati</taxon>
        <taxon>Pseudomonadota</taxon>
        <taxon>Alphaproteobacteria</taxon>
        <taxon>Maricaulales</taxon>
        <taxon>Maricaulaceae</taxon>
        <taxon>Marinicauda</taxon>
    </lineage>
</organism>
<evidence type="ECO:0000256" key="3">
    <source>
        <dbReference type="ARBA" id="ARBA00004824"/>
    </source>
</evidence>
<evidence type="ECO:0000313" key="18">
    <source>
        <dbReference type="EMBL" id="TGY89347.1"/>
    </source>
</evidence>
<dbReference type="InterPro" id="IPR001544">
    <property type="entry name" value="Aminotrans_IV"/>
</dbReference>
<sequence>MAITEVDTIWANGRLVGWADAKVHVLTHALHYGTSMFEGIRVYDTPDGPAAFRLTDHIGRMADSARIYSLDLPYSAGEMIEACKQVVRANALSSAYLRPIALVGYGSIGVVPASGTPIDVYIAAFPWGAYLGDEARAKGVDVCVSSWNRLAPNTTPTGAKAGGNYLSSYLISREAKSRGYAEGIGLDVDGRLSEGAGENLFLVKDGRLITPPAASSILQGITRDSVIKLARREGIEVIEQPLPREMLYLCDEAFFTGTAAEITPIRSVDDKPTRAAGAGPLTRLVQDRFFGLFDGSTKDDWGWLEPVADRSTDAQEVRHDRAVAV</sequence>
<comment type="similarity">
    <text evidence="6 15">Belongs to the class-IV pyridoxal-phosphate-dependent aminotransferase family.</text>
</comment>
<keyword evidence="11 17" id="KW-0100">Branched-chain amino acid biosynthesis</keyword>
<dbReference type="Gene3D" id="3.20.10.10">
    <property type="entry name" value="D-amino Acid Aminotransferase, subunit A, domain 2"/>
    <property type="match status" value="1"/>
</dbReference>
<dbReference type="GO" id="GO:0009097">
    <property type="term" value="P:isoleucine biosynthetic process"/>
    <property type="evidence" value="ECO:0007669"/>
    <property type="project" value="UniProtKB-UniPathway"/>
</dbReference>
<comment type="cofactor">
    <cofactor evidence="1 16">
        <name>pyridoxal 5'-phosphate</name>
        <dbReference type="ChEBI" id="CHEBI:597326"/>
    </cofactor>
</comment>
<keyword evidence="10 16" id="KW-0663">Pyridoxal phosphate</keyword>
<dbReference type="UniPathway" id="UPA00047">
    <property type="reaction ID" value="UER00058"/>
</dbReference>
<keyword evidence="7 17" id="KW-0032">Aminotransferase</keyword>
<dbReference type="InterPro" id="IPR050571">
    <property type="entry name" value="Class-IV_PLP-Dep_Aminotrnsfr"/>
</dbReference>
<keyword evidence="9 17" id="KW-0808">Transferase</keyword>
<evidence type="ECO:0000313" key="19">
    <source>
        <dbReference type="Proteomes" id="UP000308054"/>
    </source>
</evidence>
<evidence type="ECO:0000256" key="13">
    <source>
        <dbReference type="ARBA" id="ARBA00048798"/>
    </source>
</evidence>
<name>A0A4S2H1A8_9PROT</name>
<protein>
    <recommendedName>
        <fullName evidence="17">Branched-chain-amino-acid aminotransferase</fullName>
        <shortName evidence="17">BCAT</shortName>
        <ecNumber evidence="17">2.6.1.42</ecNumber>
    </recommendedName>
</protein>
<dbReference type="InterPro" id="IPR043132">
    <property type="entry name" value="BCAT-like_C"/>
</dbReference>
<evidence type="ECO:0000256" key="15">
    <source>
        <dbReference type="RuleBase" id="RU004106"/>
    </source>
</evidence>
<dbReference type="InterPro" id="IPR018300">
    <property type="entry name" value="Aminotrans_IV_CS"/>
</dbReference>
<gene>
    <name evidence="17" type="primary">ilvE</name>
    <name evidence="18" type="ORF">E5163_09540</name>
</gene>
<dbReference type="InterPro" id="IPR033939">
    <property type="entry name" value="BCAT_family"/>
</dbReference>
<dbReference type="SUPFAM" id="SSF56752">
    <property type="entry name" value="D-aminoacid aminotransferase-like PLP-dependent enzymes"/>
    <property type="match status" value="1"/>
</dbReference>
<dbReference type="InterPro" id="IPR036038">
    <property type="entry name" value="Aminotransferase-like"/>
</dbReference>
<dbReference type="Proteomes" id="UP000308054">
    <property type="component" value="Unassembled WGS sequence"/>
</dbReference>
<dbReference type="GO" id="GO:0005829">
    <property type="term" value="C:cytosol"/>
    <property type="evidence" value="ECO:0007669"/>
    <property type="project" value="TreeGrafter"/>
</dbReference>
<evidence type="ECO:0000256" key="1">
    <source>
        <dbReference type="ARBA" id="ARBA00001933"/>
    </source>
</evidence>
<dbReference type="InterPro" id="IPR005785">
    <property type="entry name" value="B_amino_transI"/>
</dbReference>